<proteinExistence type="predicted"/>
<dbReference type="NCBIfam" id="TIGR00254">
    <property type="entry name" value="GGDEF"/>
    <property type="match status" value="1"/>
</dbReference>
<keyword evidence="1" id="KW-0472">Membrane</keyword>
<dbReference type="GO" id="GO:1902201">
    <property type="term" value="P:negative regulation of bacterial-type flagellum-dependent cell motility"/>
    <property type="evidence" value="ECO:0007669"/>
    <property type="project" value="TreeGrafter"/>
</dbReference>
<protein>
    <submittedName>
        <fullName evidence="3">Diguanylate cyclase (GGDEF) domain-containing protein</fullName>
    </submittedName>
</protein>
<gene>
    <name evidence="3" type="ORF">SAMN05216215_1002223</name>
</gene>
<dbReference type="Proteomes" id="UP000199529">
    <property type="component" value="Unassembled WGS sequence"/>
</dbReference>
<dbReference type="Pfam" id="PF00990">
    <property type="entry name" value="GGDEF"/>
    <property type="match status" value="1"/>
</dbReference>
<dbReference type="SUPFAM" id="SSF55073">
    <property type="entry name" value="Nucleotide cyclase"/>
    <property type="match status" value="1"/>
</dbReference>
<evidence type="ECO:0000256" key="1">
    <source>
        <dbReference type="SAM" id="Phobius"/>
    </source>
</evidence>
<keyword evidence="1" id="KW-0812">Transmembrane</keyword>
<feature type="domain" description="GGDEF" evidence="2">
    <location>
        <begin position="284"/>
        <end position="421"/>
    </location>
</feature>
<evidence type="ECO:0000313" key="4">
    <source>
        <dbReference type="Proteomes" id="UP000199529"/>
    </source>
</evidence>
<dbReference type="PANTHER" id="PTHR45138">
    <property type="entry name" value="REGULATORY COMPONENTS OF SENSORY TRANSDUCTION SYSTEM"/>
    <property type="match status" value="1"/>
</dbReference>
<dbReference type="PROSITE" id="PS50887">
    <property type="entry name" value="GGDEF"/>
    <property type="match status" value="1"/>
</dbReference>
<keyword evidence="4" id="KW-1185">Reference proteome</keyword>
<dbReference type="InterPro" id="IPR029787">
    <property type="entry name" value="Nucleotide_cyclase"/>
</dbReference>
<reference evidence="4" key="1">
    <citation type="submission" date="2016-10" db="EMBL/GenBank/DDBJ databases">
        <authorList>
            <person name="Varghese N."/>
            <person name="Submissions S."/>
        </authorList>
    </citation>
    <scope>NUCLEOTIDE SEQUENCE [LARGE SCALE GENOMIC DNA]</scope>
    <source>
        <strain evidence="4">CGMCC 4.3530</strain>
    </source>
</reference>
<dbReference type="CDD" id="cd01949">
    <property type="entry name" value="GGDEF"/>
    <property type="match status" value="1"/>
</dbReference>
<feature type="transmembrane region" description="Helical" evidence="1">
    <location>
        <begin position="36"/>
        <end position="57"/>
    </location>
</feature>
<dbReference type="InterPro" id="IPR043128">
    <property type="entry name" value="Rev_trsase/Diguanyl_cyclase"/>
</dbReference>
<feature type="transmembrane region" description="Helical" evidence="1">
    <location>
        <begin position="169"/>
        <end position="188"/>
    </location>
</feature>
<dbReference type="InterPro" id="IPR050469">
    <property type="entry name" value="Diguanylate_Cyclase"/>
</dbReference>
<name>A0A1H2SHU8_9PSEU</name>
<feature type="transmembrane region" description="Helical" evidence="1">
    <location>
        <begin position="136"/>
        <end position="157"/>
    </location>
</feature>
<dbReference type="FunFam" id="3.30.70.270:FF:000001">
    <property type="entry name" value="Diguanylate cyclase domain protein"/>
    <property type="match status" value="1"/>
</dbReference>
<feature type="transmembrane region" description="Helical" evidence="1">
    <location>
        <begin position="101"/>
        <end position="124"/>
    </location>
</feature>
<dbReference type="GO" id="GO:0005886">
    <property type="term" value="C:plasma membrane"/>
    <property type="evidence" value="ECO:0007669"/>
    <property type="project" value="TreeGrafter"/>
</dbReference>
<dbReference type="InterPro" id="IPR000160">
    <property type="entry name" value="GGDEF_dom"/>
</dbReference>
<keyword evidence="1" id="KW-1133">Transmembrane helix</keyword>
<dbReference type="EMBL" id="FNOK01000002">
    <property type="protein sequence ID" value="SDW31216.1"/>
    <property type="molecule type" value="Genomic_DNA"/>
</dbReference>
<feature type="transmembrane region" description="Helical" evidence="1">
    <location>
        <begin position="69"/>
        <end position="89"/>
    </location>
</feature>
<dbReference type="PANTHER" id="PTHR45138:SF9">
    <property type="entry name" value="DIGUANYLATE CYCLASE DGCM-RELATED"/>
    <property type="match status" value="1"/>
</dbReference>
<dbReference type="GO" id="GO:0052621">
    <property type="term" value="F:diguanylate cyclase activity"/>
    <property type="evidence" value="ECO:0007669"/>
    <property type="project" value="TreeGrafter"/>
</dbReference>
<dbReference type="AlphaFoldDB" id="A0A1H2SHU8"/>
<evidence type="ECO:0000313" key="3">
    <source>
        <dbReference type="EMBL" id="SDW31216.1"/>
    </source>
</evidence>
<accession>A0A1H2SHU8</accession>
<dbReference type="STRING" id="418495.SAMN05216215_1002223"/>
<sequence>MARVASFGGVVRCARLAGEVIGLVGGWLLWRLRPAAIAYVLTVQAIALVLVVLVFVTSRSPLPRELLTFAMLAATAGTVIVITSVSINVQRQVRRNPWTLHIAYLAAGILTLPPNLLVLLLLGPTLHGVLDGRPELHRWLFTTAATTIATLSARFLIGWSEPGWSPAQFVLTGAVLLLVRAFVVAGGIRLRNPSAARAEVVGEPIDVLLGIVAASLGGLLAVAVHSEPGSALLAGPPLVLLDLASQLPQWRRSAQRDGKTGLANAAHWERLARNELHRAQTRGQPVSLLLLDLDHFKRVNDEIGHLAGDTVLAAVAMMLRSSVRREDVVGRFGGEEFVVLLPGTDTGIACAVADRIRASTAALSVPARDIHGRHRELDDLTVSIGVATTSRFGYELTDLLVAADAALLAAKSGGRNAVTLA</sequence>
<dbReference type="SMART" id="SM00267">
    <property type="entry name" value="GGDEF"/>
    <property type="match status" value="1"/>
</dbReference>
<evidence type="ECO:0000259" key="2">
    <source>
        <dbReference type="PROSITE" id="PS50887"/>
    </source>
</evidence>
<organism evidence="3 4">
    <name type="scientific">Saccharopolyspora shandongensis</name>
    <dbReference type="NCBI Taxonomy" id="418495"/>
    <lineage>
        <taxon>Bacteria</taxon>
        <taxon>Bacillati</taxon>
        <taxon>Actinomycetota</taxon>
        <taxon>Actinomycetes</taxon>
        <taxon>Pseudonocardiales</taxon>
        <taxon>Pseudonocardiaceae</taxon>
        <taxon>Saccharopolyspora</taxon>
    </lineage>
</organism>
<dbReference type="Gene3D" id="3.30.70.270">
    <property type="match status" value="1"/>
</dbReference>
<dbReference type="GO" id="GO:0043709">
    <property type="term" value="P:cell adhesion involved in single-species biofilm formation"/>
    <property type="evidence" value="ECO:0007669"/>
    <property type="project" value="TreeGrafter"/>
</dbReference>